<proteinExistence type="predicted"/>
<organism evidence="2 3">
    <name type="scientific">Sporolactobacillus putidus</name>
    <dbReference type="NCBI Taxonomy" id="492735"/>
    <lineage>
        <taxon>Bacteria</taxon>
        <taxon>Bacillati</taxon>
        <taxon>Bacillota</taxon>
        <taxon>Bacilli</taxon>
        <taxon>Bacillales</taxon>
        <taxon>Sporolactobacillaceae</taxon>
        <taxon>Sporolactobacillus</taxon>
    </lineage>
</organism>
<keyword evidence="1" id="KW-0472">Membrane</keyword>
<evidence type="ECO:0000313" key="3">
    <source>
        <dbReference type="Proteomes" id="UP000654670"/>
    </source>
</evidence>
<reference evidence="2" key="1">
    <citation type="journal article" date="2014" name="Int. J. Syst. Evol. Microbiol.">
        <title>Complete genome sequence of Corynebacterium casei LMG S-19264T (=DSM 44701T), isolated from a smear-ripened cheese.</title>
        <authorList>
            <consortium name="US DOE Joint Genome Institute (JGI-PGF)"/>
            <person name="Walter F."/>
            <person name="Albersmeier A."/>
            <person name="Kalinowski J."/>
            <person name="Ruckert C."/>
        </authorList>
    </citation>
    <scope>NUCLEOTIDE SEQUENCE</scope>
    <source>
        <strain evidence="2">JCM 15325</strain>
    </source>
</reference>
<dbReference type="EMBL" id="BMOK01000015">
    <property type="protein sequence ID" value="GGL62266.1"/>
    <property type="molecule type" value="Genomic_DNA"/>
</dbReference>
<reference evidence="2" key="2">
    <citation type="submission" date="2020-09" db="EMBL/GenBank/DDBJ databases">
        <authorList>
            <person name="Sun Q."/>
            <person name="Ohkuma M."/>
        </authorList>
    </citation>
    <scope>NUCLEOTIDE SEQUENCE</scope>
    <source>
        <strain evidence="2">JCM 15325</strain>
    </source>
</reference>
<keyword evidence="1" id="KW-1133">Transmembrane helix</keyword>
<dbReference type="AlphaFoldDB" id="A0A917W4N5"/>
<dbReference type="Proteomes" id="UP000654670">
    <property type="component" value="Unassembled WGS sequence"/>
</dbReference>
<evidence type="ECO:0000256" key="1">
    <source>
        <dbReference type="SAM" id="Phobius"/>
    </source>
</evidence>
<protein>
    <submittedName>
        <fullName evidence="2">Uncharacterized protein</fullName>
    </submittedName>
</protein>
<gene>
    <name evidence="2" type="ORF">GCM10007968_27800</name>
</gene>
<keyword evidence="3" id="KW-1185">Reference proteome</keyword>
<feature type="transmembrane region" description="Helical" evidence="1">
    <location>
        <begin position="41"/>
        <end position="61"/>
    </location>
</feature>
<name>A0A917W4N5_9BACL</name>
<evidence type="ECO:0000313" key="2">
    <source>
        <dbReference type="EMBL" id="GGL62266.1"/>
    </source>
</evidence>
<sequence>MNPSAKGKVESLKGNKHILIGIPQLLRLGMRKLAIKRNQENAIRFCIITMTYFFLLLYNSITQISYLASFRKASSQLKIGAVKTAVPNGKC</sequence>
<accession>A0A917W4N5</accession>
<keyword evidence="1" id="KW-0812">Transmembrane</keyword>
<comment type="caution">
    <text evidence="2">The sequence shown here is derived from an EMBL/GenBank/DDBJ whole genome shotgun (WGS) entry which is preliminary data.</text>
</comment>